<accession>A0A1D8UYD3</accession>
<dbReference type="AlphaFoldDB" id="A0A1D8UYD3"/>
<evidence type="ECO:0000313" key="2">
    <source>
        <dbReference type="Proteomes" id="UP000179145"/>
    </source>
</evidence>
<reference evidence="1 2" key="1">
    <citation type="journal article" date="2016" name="Microb. Cell Fact.">
        <title>Dissection of exopolysaccharide biosynthesis in Kozakia baliensis.</title>
        <authorList>
            <person name="Brandt J.U."/>
            <person name="Jakob F."/>
            <person name="Behr J."/>
            <person name="Geissler A.J."/>
            <person name="Vogel R.F."/>
        </authorList>
    </citation>
    <scope>NUCLEOTIDE SEQUENCE [LARGE SCALE GENOMIC DNA]</scope>
    <source>
        <strain evidence="1 2">DSM 14400</strain>
        <plasmid evidence="2">Plasmid pkb14400_1</plasmid>
    </source>
</reference>
<protein>
    <submittedName>
        <fullName evidence="1">Uncharacterized protein</fullName>
    </submittedName>
</protein>
<keyword evidence="1" id="KW-0614">Plasmid</keyword>
<gene>
    <name evidence="1" type="ORF">A0U89_14735</name>
</gene>
<name>A0A1D8UYD3_9PROT</name>
<evidence type="ECO:0000313" key="1">
    <source>
        <dbReference type="EMBL" id="AOX18611.1"/>
    </source>
</evidence>
<proteinExistence type="predicted"/>
<dbReference type="EMBL" id="CP014675">
    <property type="protein sequence ID" value="AOX18611.1"/>
    <property type="molecule type" value="Genomic_DNA"/>
</dbReference>
<geneLocation type="plasmid" evidence="2">
    <name>pkb14400_1</name>
</geneLocation>
<keyword evidence="2" id="KW-1185">Reference proteome</keyword>
<organism evidence="1 2">
    <name type="scientific">Kozakia baliensis</name>
    <dbReference type="NCBI Taxonomy" id="153496"/>
    <lineage>
        <taxon>Bacteria</taxon>
        <taxon>Pseudomonadati</taxon>
        <taxon>Pseudomonadota</taxon>
        <taxon>Alphaproteobacteria</taxon>
        <taxon>Acetobacterales</taxon>
        <taxon>Acetobacteraceae</taxon>
        <taxon>Kozakia</taxon>
    </lineage>
</organism>
<dbReference type="KEGG" id="kba:A0U89_14735"/>
<dbReference type="Proteomes" id="UP000179145">
    <property type="component" value="Plasmid pKB14400_1"/>
</dbReference>
<sequence length="111" mass="12129">MFPQAPSRWVCTDAPVTCRRCRMEWRSGDPALTLACRGCDAPAGAPCQRSQGGNERACHQRDADAQRLRLMAPCDGLSWDGRHDKPARLYPVPVTGAMPVLSGAPVSKFFD</sequence>